<dbReference type="VEuPathDB" id="FungiDB:MPH_07133"/>
<dbReference type="GO" id="GO:0004560">
    <property type="term" value="F:alpha-L-fucosidase activity"/>
    <property type="evidence" value="ECO:0007669"/>
    <property type="project" value="TreeGrafter"/>
</dbReference>
<sequence>MLGVAEAKIVWSSLPATFPDIIRQAFPVGNGKLGVLPFSDGGTEKLSLNIDSLWSGGPFQASVSFTLAFQTLRALIQAELHRGESYDPEIRVPTGDPRLGVAEWNWNVAIEGVQNISGQYNRSLDLGTGIHKTSFKDPNGNSFTSTVYCSYPDFVCVYRLDSVSSLPAVTVSFENQQADAGLNNVTCSSQKVQLTGLTQAGPPEGMKYEATAQLLGNGNTSCSGGALVVNSGKNATSITLIVAAETNYDQKAGNTEQNFSFRGEDPGPKVEAVIAAAKSHSSDLLLQRHIEDYTALMNNFALDLPDTNNSVGVELSELINRYNVTDAGLGDPYLEALLFDYARHMLISSARPGVLPANLQGKWSQTLEGAWAVDYHGDVNLEMNYWLAEQTGLGSIQDGLWDYIQDTLDLRRRIEHIRTYGNEQRPAMGQL</sequence>
<dbReference type="GO" id="GO:0005975">
    <property type="term" value="P:carbohydrate metabolic process"/>
    <property type="evidence" value="ECO:0007669"/>
    <property type="project" value="InterPro"/>
</dbReference>
<feature type="domain" description="Glycosyl hydrolase family 95 catalytic" evidence="2">
    <location>
        <begin position="284"/>
        <end position="409"/>
    </location>
</feature>
<dbReference type="InParanoid" id="K2RLW8"/>
<proteinExistence type="predicted"/>
<gene>
    <name evidence="3" type="ORF">MPH_07133</name>
</gene>
<comment type="caution">
    <text evidence="3">The sequence shown here is derived from an EMBL/GenBank/DDBJ whole genome shotgun (WGS) entry which is preliminary data.</text>
</comment>
<dbReference type="EMBL" id="AHHD01000293">
    <property type="protein sequence ID" value="EKG15698.1"/>
    <property type="molecule type" value="Genomic_DNA"/>
</dbReference>
<evidence type="ECO:0000259" key="1">
    <source>
        <dbReference type="Pfam" id="PF14498"/>
    </source>
</evidence>
<feature type="domain" description="Glycosyl hydrolase family 95 N-terminal" evidence="1">
    <location>
        <begin position="11"/>
        <end position="250"/>
    </location>
</feature>
<accession>K2RLW8</accession>
<dbReference type="Gene3D" id="2.70.98.50">
    <property type="entry name" value="putative glycoside hydrolase family protein from bacillus halodurans"/>
    <property type="match status" value="1"/>
</dbReference>
<name>K2RLW8_MACPH</name>
<dbReference type="InterPro" id="IPR054363">
    <property type="entry name" value="GH95_cat"/>
</dbReference>
<dbReference type="InterPro" id="IPR008928">
    <property type="entry name" value="6-hairpin_glycosidase_sf"/>
</dbReference>
<dbReference type="STRING" id="1126212.K2RLW8"/>
<evidence type="ECO:0000313" key="3">
    <source>
        <dbReference type="EMBL" id="EKG15698.1"/>
    </source>
</evidence>
<keyword evidence="3" id="KW-0378">Hydrolase</keyword>
<keyword evidence="3" id="KW-0326">Glycosidase</keyword>
<dbReference type="eggNOG" id="ENOG502QQ9E">
    <property type="taxonomic scope" value="Eukaryota"/>
</dbReference>
<protein>
    <submittedName>
        <fullName evidence="3">Six-hairpin glycosidase-like protein</fullName>
    </submittedName>
</protein>
<reference evidence="3 4" key="1">
    <citation type="journal article" date="2012" name="BMC Genomics">
        <title>Tools to kill: Genome of one of the most destructive plant pathogenic fungi Macrophomina phaseolina.</title>
        <authorList>
            <person name="Islam M.S."/>
            <person name="Haque M.S."/>
            <person name="Islam M.M."/>
            <person name="Emdad E.M."/>
            <person name="Halim A."/>
            <person name="Hossen Q.M.M."/>
            <person name="Hossain M.Z."/>
            <person name="Ahmed B."/>
            <person name="Rahim S."/>
            <person name="Rahman M.S."/>
            <person name="Alam M.M."/>
            <person name="Hou S."/>
            <person name="Wan X."/>
            <person name="Saito J.A."/>
            <person name="Alam M."/>
        </authorList>
    </citation>
    <scope>NUCLEOTIDE SEQUENCE [LARGE SCALE GENOMIC DNA]</scope>
    <source>
        <strain evidence="3 4">MS6</strain>
    </source>
</reference>
<evidence type="ECO:0000259" key="2">
    <source>
        <dbReference type="Pfam" id="PF22124"/>
    </source>
</evidence>
<dbReference type="PANTHER" id="PTHR31084">
    <property type="entry name" value="ALPHA-L-FUCOSIDASE 2"/>
    <property type="match status" value="1"/>
</dbReference>
<dbReference type="Proteomes" id="UP000007129">
    <property type="component" value="Unassembled WGS sequence"/>
</dbReference>
<dbReference type="Pfam" id="PF14498">
    <property type="entry name" value="Glyco_hyd_65N_2"/>
    <property type="match status" value="1"/>
</dbReference>
<dbReference type="OrthoDB" id="2848340at2759"/>
<dbReference type="InterPro" id="IPR027414">
    <property type="entry name" value="GH95_N_dom"/>
</dbReference>
<dbReference type="AlphaFoldDB" id="K2RLW8"/>
<dbReference type="SUPFAM" id="SSF48208">
    <property type="entry name" value="Six-hairpin glycosidases"/>
    <property type="match status" value="1"/>
</dbReference>
<organism evidence="3 4">
    <name type="scientific">Macrophomina phaseolina (strain MS6)</name>
    <name type="common">Charcoal rot fungus</name>
    <dbReference type="NCBI Taxonomy" id="1126212"/>
    <lineage>
        <taxon>Eukaryota</taxon>
        <taxon>Fungi</taxon>
        <taxon>Dikarya</taxon>
        <taxon>Ascomycota</taxon>
        <taxon>Pezizomycotina</taxon>
        <taxon>Dothideomycetes</taxon>
        <taxon>Dothideomycetes incertae sedis</taxon>
        <taxon>Botryosphaeriales</taxon>
        <taxon>Botryosphaeriaceae</taxon>
        <taxon>Macrophomina</taxon>
    </lineage>
</organism>
<dbReference type="PANTHER" id="PTHR31084:SF3">
    <property type="entry name" value="ALPHA-FUCOSIDASE A"/>
    <property type="match status" value="1"/>
</dbReference>
<dbReference type="Pfam" id="PF22124">
    <property type="entry name" value="Glyco_hydro_95_cat"/>
    <property type="match status" value="1"/>
</dbReference>
<evidence type="ECO:0000313" key="4">
    <source>
        <dbReference type="Proteomes" id="UP000007129"/>
    </source>
</evidence>
<dbReference type="HOGENOM" id="CLU_636263_0_0_1"/>